<evidence type="ECO:0000256" key="1">
    <source>
        <dbReference type="SAM" id="Coils"/>
    </source>
</evidence>
<dbReference type="EMBL" id="JNBR01000552">
    <property type="protein sequence ID" value="OQR91170.1"/>
    <property type="molecule type" value="Genomic_DNA"/>
</dbReference>
<dbReference type="Proteomes" id="UP000243579">
    <property type="component" value="Unassembled WGS sequence"/>
</dbReference>
<dbReference type="AlphaFoldDB" id="A0A1V9Z068"/>
<organism evidence="2 3">
    <name type="scientific">Achlya hypogyna</name>
    <name type="common">Oomycete</name>
    <name type="synonym">Protoachlya hypogyna</name>
    <dbReference type="NCBI Taxonomy" id="1202772"/>
    <lineage>
        <taxon>Eukaryota</taxon>
        <taxon>Sar</taxon>
        <taxon>Stramenopiles</taxon>
        <taxon>Oomycota</taxon>
        <taxon>Saprolegniomycetes</taxon>
        <taxon>Saprolegniales</taxon>
        <taxon>Achlyaceae</taxon>
        <taxon>Achlya</taxon>
    </lineage>
</organism>
<keyword evidence="3" id="KW-1185">Reference proteome</keyword>
<keyword evidence="1" id="KW-0175">Coiled coil</keyword>
<protein>
    <submittedName>
        <fullName evidence="2">Uncharacterized protein</fullName>
    </submittedName>
</protein>
<evidence type="ECO:0000313" key="3">
    <source>
        <dbReference type="Proteomes" id="UP000243579"/>
    </source>
</evidence>
<reference evidence="2 3" key="1">
    <citation type="journal article" date="2014" name="Genome Biol. Evol.">
        <title>The secreted proteins of Achlya hypogyna and Thraustotheca clavata identify the ancestral oomycete secretome and reveal gene acquisitions by horizontal gene transfer.</title>
        <authorList>
            <person name="Misner I."/>
            <person name="Blouin N."/>
            <person name="Leonard G."/>
            <person name="Richards T.A."/>
            <person name="Lane C.E."/>
        </authorList>
    </citation>
    <scope>NUCLEOTIDE SEQUENCE [LARGE SCALE GENOMIC DNA]</scope>
    <source>
        <strain evidence="2 3">ATCC 48635</strain>
    </source>
</reference>
<feature type="coiled-coil region" evidence="1">
    <location>
        <begin position="450"/>
        <end position="484"/>
    </location>
</feature>
<dbReference type="OrthoDB" id="74512at2759"/>
<gene>
    <name evidence="2" type="ORF">ACHHYP_04931</name>
</gene>
<evidence type="ECO:0000313" key="2">
    <source>
        <dbReference type="EMBL" id="OQR91170.1"/>
    </source>
</evidence>
<name>A0A1V9Z068_ACHHY</name>
<proteinExistence type="predicted"/>
<accession>A0A1V9Z068</accession>
<sequence>MIRENSVSKDIATATAAPVAVRQSIVVHEAVAEVVEAPADVEDESVKDSAYYRGLAGAHKLLTATAQPTVASRVRQVETALEEVQAEVAKVEEHGLAVAEVQRLVEALQTTTKSQQTALGMLQQAQLQLQKTQLDQMDEVDAKLSSLAAAANIESAPAVDPEPEVPGVALEAFMPVQEAVARLARLDPLAADFAAHCKASDKAFQAAGAAHDRLTHALEREIERTTDDARKKAVEFKSGLDAVAESAQAMAQRLYRLVHFVGDALYVTLGTDLDANPTTTSHFHGEAAGAGVLAAKLRVDLSSVQHKLTVWRGAATSPLDDWLAKLDAAMRPIDEAKDKELDKHIAALLPALHALFTGLLETGKEPALTRFAQELLVEAQAFVAIAPLHLRFRTELATFAAHDKAEKDLRSNVAQHASALGALDQLQTVIKAIGIKLDYVVNNTQTMIVEEDLKSVVNQLNAERAQVREQLEAAIRESGELAAEREESLQHEVSTLVTRLGTKPDRHEMARAHQSMQEELGRLAQTAATVDDINHLATYVRQKPDVSQVQRFVNKRLAMLQLRDGENHDAPLLGSTPMRCLSCQNTINVTEAALEKPSRDAVQPFSASSVRHMQRQRLDLLRSVDKKPKKG</sequence>
<comment type="caution">
    <text evidence="2">The sequence shown here is derived from an EMBL/GenBank/DDBJ whole genome shotgun (WGS) entry which is preliminary data.</text>
</comment>